<evidence type="ECO:0000313" key="5">
    <source>
        <dbReference type="EMBL" id="PWI32027.1"/>
    </source>
</evidence>
<evidence type="ECO:0000313" key="6">
    <source>
        <dbReference type="Proteomes" id="UP000245362"/>
    </source>
</evidence>
<dbReference type="CDD" id="cd06170">
    <property type="entry name" value="LuxR_C_like"/>
    <property type="match status" value="1"/>
</dbReference>
<accession>A0A2U3B5H0</accession>
<keyword evidence="3" id="KW-0804">Transcription</keyword>
<dbReference type="PANTHER" id="PTHR44688">
    <property type="entry name" value="DNA-BINDING TRANSCRIPTIONAL ACTIVATOR DEVR_DOSR"/>
    <property type="match status" value="1"/>
</dbReference>
<dbReference type="Gene3D" id="3.40.50.2300">
    <property type="match status" value="1"/>
</dbReference>
<protein>
    <recommendedName>
        <fullName evidence="4">HTH luxR-type domain-containing protein</fullName>
    </recommendedName>
</protein>
<evidence type="ECO:0000256" key="3">
    <source>
        <dbReference type="ARBA" id="ARBA00023163"/>
    </source>
</evidence>
<dbReference type="PANTHER" id="PTHR44688:SF16">
    <property type="entry name" value="DNA-BINDING TRANSCRIPTIONAL ACTIVATOR DEVR_DOSR"/>
    <property type="match status" value="1"/>
</dbReference>
<evidence type="ECO:0000259" key="4">
    <source>
        <dbReference type="PROSITE" id="PS50043"/>
    </source>
</evidence>
<evidence type="ECO:0000256" key="1">
    <source>
        <dbReference type="ARBA" id="ARBA00023015"/>
    </source>
</evidence>
<dbReference type="GO" id="GO:0006355">
    <property type="term" value="P:regulation of DNA-templated transcription"/>
    <property type="evidence" value="ECO:0007669"/>
    <property type="project" value="InterPro"/>
</dbReference>
<dbReference type="PRINTS" id="PR00038">
    <property type="entry name" value="HTHLUXR"/>
</dbReference>
<evidence type="ECO:0000256" key="2">
    <source>
        <dbReference type="ARBA" id="ARBA00023125"/>
    </source>
</evidence>
<sequence length="214" mass="24742">MQERLVPAIYLPLFCLHSLAGYMSELPIGYGKNITYIEHVEQIKDQLPMDTESLVLLDFTSASEQPYQLEELGLNHPKCQLIVLNAPQNLRTSQLLKLGKIKGLFYQNMSASEVALGIEHILKGQLFLPDQVMKQLLDYYQSVMIRHGKPHQHNLTPREMDVLRLLRSGASNTRLADELFISEHTIKSHLYKIFRKLNIKNRNQAIEWAYKFLP</sequence>
<reference evidence="5 6" key="1">
    <citation type="submission" date="2018-05" db="EMBL/GenBank/DDBJ databases">
        <title>Vibrio limimaris sp. nov., isolated from marine sediment.</title>
        <authorList>
            <person name="Li C.-M."/>
        </authorList>
    </citation>
    <scope>NUCLEOTIDE SEQUENCE [LARGE SCALE GENOMIC DNA]</scope>
    <source>
        <strain evidence="5 6">E4404</strain>
    </source>
</reference>
<dbReference type="SUPFAM" id="SSF46894">
    <property type="entry name" value="C-terminal effector domain of the bipartite response regulators"/>
    <property type="match status" value="1"/>
</dbReference>
<dbReference type="FunFam" id="1.10.10.10:FF:000153">
    <property type="entry name" value="LuxR family transcriptional regulator"/>
    <property type="match status" value="1"/>
</dbReference>
<dbReference type="PROSITE" id="PS50043">
    <property type="entry name" value="HTH_LUXR_2"/>
    <property type="match status" value="1"/>
</dbReference>
<proteinExistence type="predicted"/>
<feature type="domain" description="HTH luxR-type" evidence="4">
    <location>
        <begin position="148"/>
        <end position="213"/>
    </location>
</feature>
<dbReference type="OrthoDB" id="561214at2"/>
<dbReference type="SMART" id="SM00421">
    <property type="entry name" value="HTH_LUXR"/>
    <property type="match status" value="1"/>
</dbReference>
<dbReference type="Gene3D" id="1.10.10.10">
    <property type="entry name" value="Winged helix-like DNA-binding domain superfamily/Winged helix DNA-binding domain"/>
    <property type="match status" value="1"/>
</dbReference>
<dbReference type="EMBL" id="QFWT01000012">
    <property type="protein sequence ID" value="PWI32027.1"/>
    <property type="molecule type" value="Genomic_DNA"/>
</dbReference>
<dbReference type="InterPro" id="IPR016032">
    <property type="entry name" value="Sig_transdc_resp-reg_C-effctor"/>
</dbReference>
<dbReference type="InterPro" id="IPR036388">
    <property type="entry name" value="WH-like_DNA-bd_sf"/>
</dbReference>
<dbReference type="AlphaFoldDB" id="A0A2U3B5H0"/>
<dbReference type="InterPro" id="IPR000792">
    <property type="entry name" value="Tscrpt_reg_LuxR_C"/>
</dbReference>
<keyword evidence="2" id="KW-0238">DNA-binding</keyword>
<dbReference type="Pfam" id="PF00196">
    <property type="entry name" value="GerE"/>
    <property type="match status" value="1"/>
</dbReference>
<name>A0A2U3B5H0_9VIBR</name>
<keyword evidence="1" id="KW-0805">Transcription regulation</keyword>
<gene>
    <name evidence="5" type="ORF">DI392_17765</name>
</gene>
<dbReference type="Proteomes" id="UP000245362">
    <property type="component" value="Unassembled WGS sequence"/>
</dbReference>
<dbReference type="GO" id="GO:0003677">
    <property type="term" value="F:DNA binding"/>
    <property type="evidence" value="ECO:0007669"/>
    <property type="project" value="UniProtKB-KW"/>
</dbReference>
<keyword evidence="6" id="KW-1185">Reference proteome</keyword>
<organism evidence="5 6">
    <name type="scientific">Vibrio albus</name>
    <dbReference type="NCBI Taxonomy" id="2200953"/>
    <lineage>
        <taxon>Bacteria</taxon>
        <taxon>Pseudomonadati</taxon>
        <taxon>Pseudomonadota</taxon>
        <taxon>Gammaproteobacteria</taxon>
        <taxon>Vibrionales</taxon>
        <taxon>Vibrionaceae</taxon>
        <taxon>Vibrio</taxon>
    </lineage>
</organism>
<comment type="caution">
    <text evidence="5">The sequence shown here is derived from an EMBL/GenBank/DDBJ whole genome shotgun (WGS) entry which is preliminary data.</text>
</comment>